<dbReference type="AlphaFoldDB" id="A0AAJ5WRC3"/>
<dbReference type="GO" id="GO:0016788">
    <property type="term" value="F:hydrolase activity, acting on ester bonds"/>
    <property type="evidence" value="ECO:0007669"/>
    <property type="project" value="UniProtKB-ARBA"/>
</dbReference>
<evidence type="ECO:0000256" key="1">
    <source>
        <dbReference type="SAM" id="SignalP"/>
    </source>
</evidence>
<evidence type="ECO:0000313" key="2">
    <source>
        <dbReference type="EMBL" id="WEK36746.1"/>
    </source>
</evidence>
<keyword evidence="1" id="KW-0732">Signal</keyword>
<dbReference type="Proteomes" id="UP001220610">
    <property type="component" value="Chromosome"/>
</dbReference>
<proteinExistence type="predicted"/>
<keyword evidence="2" id="KW-0378">Hydrolase</keyword>
<name>A0AAJ5WRC3_9BACT</name>
<dbReference type="SUPFAM" id="SSF52266">
    <property type="entry name" value="SGNH hydrolase"/>
    <property type="match status" value="1"/>
</dbReference>
<dbReference type="Gene3D" id="3.40.50.1110">
    <property type="entry name" value="SGNH hydrolase"/>
    <property type="match status" value="1"/>
</dbReference>
<feature type="signal peptide" evidence="1">
    <location>
        <begin position="1"/>
        <end position="19"/>
    </location>
</feature>
<dbReference type="CDD" id="cd00229">
    <property type="entry name" value="SGNH_hydrolase"/>
    <property type="match status" value="1"/>
</dbReference>
<dbReference type="InterPro" id="IPR036514">
    <property type="entry name" value="SGNH_hydro_sf"/>
</dbReference>
<reference evidence="2" key="1">
    <citation type="submission" date="2023-03" db="EMBL/GenBank/DDBJ databases">
        <title>Andean soil-derived lignocellulolytic bacterial consortium as a source of novel taxa and putative plastic-active enzymes.</title>
        <authorList>
            <person name="Diaz-Garcia L."/>
            <person name="Chuvochina M."/>
            <person name="Feuerriegel G."/>
            <person name="Bunk B."/>
            <person name="Sproer C."/>
            <person name="Streit W.R."/>
            <person name="Rodriguez L.M."/>
            <person name="Overmann J."/>
            <person name="Jimenez D.J."/>
        </authorList>
    </citation>
    <scope>NUCLEOTIDE SEQUENCE</scope>
    <source>
        <strain evidence="2">MAG 7</strain>
    </source>
</reference>
<protein>
    <submittedName>
        <fullName evidence="2">SGNH/GDSL hydrolase family protein</fullName>
    </submittedName>
</protein>
<feature type="chain" id="PRO_5042505384" evidence="1">
    <location>
        <begin position="20"/>
        <end position="414"/>
    </location>
</feature>
<evidence type="ECO:0000313" key="3">
    <source>
        <dbReference type="Proteomes" id="UP001220610"/>
    </source>
</evidence>
<sequence>MRTIPILFLLAALSAGVSAQHRLVIIGSSTAGGTGAKPLDSSWARRLDHYYRVEKKLVDTSYILAVGGYPSYKGMPSRYVPPPGRDWPDTAVNISKALRVLDNLPLPANGVVIINYPSNGYDHYSMDEILFTLQTMYDSVTAKGHRCFITTTIPRTDKAFRPSAVKRKMALIRDSILHRFGSSHTLNFYDGFFNPADSSVPDAIAAGDHIHFNNAGHRAVFEKVLAKNVLGPELPVQLPNFQGSLQSKTVQLQWTASLHDPKAGFLLLRSTDNKAFDTIARIPANKNLTASPYSFTDAQPAPGNNRYRLLIRQGSEYIRSRDLTIQNPEPGIQVLHLNWQAAPQQLALSVNAARDYQLTCTILFPSGIAWQQLKRSVKKGDNQLQLPGSLLPAGHYLLQLQYGQEQTLLLPFTK</sequence>
<organism evidence="2 3">
    <name type="scientific">Candidatus Pseudobacter hemicellulosilyticus</name>
    <dbReference type="NCBI Taxonomy" id="3121375"/>
    <lineage>
        <taxon>Bacteria</taxon>
        <taxon>Pseudomonadati</taxon>
        <taxon>Bacteroidota</taxon>
        <taxon>Chitinophagia</taxon>
        <taxon>Chitinophagales</taxon>
        <taxon>Chitinophagaceae</taxon>
        <taxon>Pseudobacter</taxon>
    </lineage>
</organism>
<dbReference type="EMBL" id="CP119311">
    <property type="protein sequence ID" value="WEK36746.1"/>
    <property type="molecule type" value="Genomic_DNA"/>
</dbReference>
<accession>A0AAJ5WRC3</accession>
<gene>
    <name evidence="2" type="ORF">P0Y53_04460</name>
</gene>